<dbReference type="PANTHER" id="PTHR43386:SF1">
    <property type="entry name" value="D,D-DIPEPTIDE TRANSPORT SYSTEM PERMEASE PROTEIN DDPC-RELATED"/>
    <property type="match status" value="1"/>
</dbReference>
<keyword evidence="2 7" id="KW-0813">Transport</keyword>
<dbReference type="GO" id="GO:0005886">
    <property type="term" value="C:plasma membrane"/>
    <property type="evidence" value="ECO:0007669"/>
    <property type="project" value="UniProtKB-SubCell"/>
</dbReference>
<dbReference type="SUPFAM" id="SSF161098">
    <property type="entry name" value="MetI-like"/>
    <property type="match status" value="1"/>
</dbReference>
<keyword evidence="3" id="KW-1003">Cell membrane</keyword>
<evidence type="ECO:0000256" key="7">
    <source>
        <dbReference type="RuleBase" id="RU363032"/>
    </source>
</evidence>
<dbReference type="PROSITE" id="PS50928">
    <property type="entry name" value="ABC_TM1"/>
    <property type="match status" value="1"/>
</dbReference>
<evidence type="ECO:0000256" key="4">
    <source>
        <dbReference type="ARBA" id="ARBA00022692"/>
    </source>
</evidence>
<organism evidence="10">
    <name type="scientific">Caldilineaceae bacterium SB0675_bin_29</name>
    <dbReference type="NCBI Taxonomy" id="2605266"/>
    <lineage>
        <taxon>Bacteria</taxon>
        <taxon>Bacillati</taxon>
        <taxon>Chloroflexota</taxon>
        <taxon>Caldilineae</taxon>
        <taxon>Caldilineales</taxon>
        <taxon>Caldilineaceae</taxon>
    </lineage>
</organism>
<gene>
    <name evidence="10" type="ORF">F4148_18315</name>
</gene>
<dbReference type="GO" id="GO:0055085">
    <property type="term" value="P:transmembrane transport"/>
    <property type="evidence" value="ECO:0007669"/>
    <property type="project" value="InterPro"/>
</dbReference>
<feature type="transmembrane region" description="Helical" evidence="7">
    <location>
        <begin position="187"/>
        <end position="209"/>
    </location>
</feature>
<accession>A0A6B1G196</accession>
<dbReference type="Pfam" id="PF00528">
    <property type="entry name" value="BPD_transp_1"/>
    <property type="match status" value="1"/>
</dbReference>
<comment type="caution">
    <text evidence="10">The sequence shown here is derived from an EMBL/GenBank/DDBJ whole genome shotgun (WGS) entry which is preliminary data.</text>
</comment>
<proteinExistence type="inferred from homology"/>
<evidence type="ECO:0000313" key="10">
    <source>
        <dbReference type="EMBL" id="MYH63612.1"/>
    </source>
</evidence>
<feature type="transmembrane region" description="Helical" evidence="7">
    <location>
        <begin position="109"/>
        <end position="130"/>
    </location>
</feature>
<dbReference type="EMBL" id="VYDA01000646">
    <property type="protein sequence ID" value="MYH63612.1"/>
    <property type="molecule type" value="Genomic_DNA"/>
</dbReference>
<evidence type="ECO:0000256" key="3">
    <source>
        <dbReference type="ARBA" id="ARBA00022475"/>
    </source>
</evidence>
<protein>
    <submittedName>
        <fullName evidence="10">ABC transporter permease</fullName>
    </submittedName>
</protein>
<feature type="transmembrane region" description="Helical" evidence="7">
    <location>
        <begin position="244"/>
        <end position="262"/>
    </location>
</feature>
<keyword evidence="4 7" id="KW-0812">Transmembrane</keyword>
<feature type="domain" description="ABC transmembrane type-1" evidence="9">
    <location>
        <begin position="103"/>
        <end position="316"/>
    </location>
</feature>
<dbReference type="Pfam" id="PF12911">
    <property type="entry name" value="OppC_N"/>
    <property type="match status" value="1"/>
</dbReference>
<feature type="region of interest" description="Disordered" evidence="8">
    <location>
        <begin position="1"/>
        <end position="23"/>
    </location>
</feature>
<evidence type="ECO:0000259" key="9">
    <source>
        <dbReference type="PROSITE" id="PS50928"/>
    </source>
</evidence>
<reference evidence="10" key="1">
    <citation type="submission" date="2019-09" db="EMBL/GenBank/DDBJ databases">
        <title>Characterisation of the sponge microbiome using genome-centric metagenomics.</title>
        <authorList>
            <person name="Engelberts J.P."/>
            <person name="Robbins S.J."/>
            <person name="De Goeij J.M."/>
            <person name="Aranda M."/>
            <person name="Bell S.C."/>
            <person name="Webster N.S."/>
        </authorList>
    </citation>
    <scope>NUCLEOTIDE SEQUENCE</scope>
    <source>
        <strain evidence="10">SB0675_bin_29</strain>
    </source>
</reference>
<dbReference type="InterPro" id="IPR000515">
    <property type="entry name" value="MetI-like"/>
</dbReference>
<dbReference type="InterPro" id="IPR035906">
    <property type="entry name" value="MetI-like_sf"/>
</dbReference>
<feature type="transmembrane region" description="Helical" evidence="7">
    <location>
        <begin position="142"/>
        <end position="162"/>
    </location>
</feature>
<dbReference type="PANTHER" id="PTHR43386">
    <property type="entry name" value="OLIGOPEPTIDE TRANSPORT SYSTEM PERMEASE PROTEIN APPC"/>
    <property type="match status" value="1"/>
</dbReference>
<evidence type="ECO:0000256" key="8">
    <source>
        <dbReference type="SAM" id="MobiDB-lite"/>
    </source>
</evidence>
<sequence>MSRNQKLDLSQSEEEQSDARDQVAGNRGLWRDAGRRLVRNRLSLVGIFILSILFVVAIFGPSVAPYPFMEQNLKLISQPPSADHWLGTDQLGRDVLSRILWGARTATTVAIFVTAISLGVGIVLGGVAAFAGGMADWLIMRLTDVVMSVPSIMLALLVNTAIKKPVAIWYEDLYEQTDWAFFRSTTFLDYLIVLGALAVVSFPGYARLIRGQILSLREREYVTAARSSGVPFARILFRHVVPNALGPVIVAATFGFSGAMVMEASLSYLGIGIQPPAASWGAMINDSLMDWRYEPWLLAMPAIALAISALGVNYLGDGLNDALNPRIAAGGAGSEGER</sequence>
<evidence type="ECO:0000256" key="2">
    <source>
        <dbReference type="ARBA" id="ARBA00022448"/>
    </source>
</evidence>
<dbReference type="InterPro" id="IPR025966">
    <property type="entry name" value="OppC_N"/>
</dbReference>
<name>A0A6B1G196_9CHLR</name>
<feature type="transmembrane region" description="Helical" evidence="7">
    <location>
        <begin position="42"/>
        <end position="64"/>
    </location>
</feature>
<dbReference type="AlphaFoldDB" id="A0A6B1G196"/>
<evidence type="ECO:0000256" key="6">
    <source>
        <dbReference type="ARBA" id="ARBA00023136"/>
    </source>
</evidence>
<feature type="compositionally biased region" description="Polar residues" evidence="8">
    <location>
        <begin position="1"/>
        <end position="10"/>
    </location>
</feature>
<dbReference type="Gene3D" id="1.10.3720.10">
    <property type="entry name" value="MetI-like"/>
    <property type="match status" value="1"/>
</dbReference>
<keyword evidence="5 7" id="KW-1133">Transmembrane helix</keyword>
<dbReference type="CDD" id="cd06261">
    <property type="entry name" value="TM_PBP2"/>
    <property type="match status" value="1"/>
</dbReference>
<comment type="similarity">
    <text evidence="7">Belongs to the binding-protein-dependent transport system permease family.</text>
</comment>
<keyword evidence="6 7" id="KW-0472">Membrane</keyword>
<feature type="transmembrane region" description="Helical" evidence="7">
    <location>
        <begin position="296"/>
        <end position="316"/>
    </location>
</feature>
<evidence type="ECO:0000256" key="1">
    <source>
        <dbReference type="ARBA" id="ARBA00004651"/>
    </source>
</evidence>
<comment type="subcellular location">
    <subcellularLocation>
        <location evidence="1 7">Cell membrane</location>
        <topology evidence="1 7">Multi-pass membrane protein</topology>
    </subcellularLocation>
</comment>
<evidence type="ECO:0000256" key="5">
    <source>
        <dbReference type="ARBA" id="ARBA00022989"/>
    </source>
</evidence>
<dbReference type="InterPro" id="IPR050366">
    <property type="entry name" value="BP-dependent_transpt_permease"/>
</dbReference>